<dbReference type="AlphaFoldDB" id="A0A8B8SIH4"/>
<dbReference type="PROSITE" id="PS50853">
    <property type="entry name" value="FN3"/>
    <property type="match status" value="1"/>
</dbReference>
<evidence type="ECO:0000256" key="3">
    <source>
        <dbReference type="ARBA" id="ARBA00022989"/>
    </source>
</evidence>
<dbReference type="KEGG" id="cfr:102523264"/>
<dbReference type="InterPro" id="IPR050650">
    <property type="entry name" value="Type-II_Cytokine-TF_Rcpt"/>
</dbReference>
<name>A0A8B8SIH4_CAMFR</name>
<dbReference type="CDD" id="cd00063">
    <property type="entry name" value="FN3"/>
    <property type="match status" value="1"/>
</dbReference>
<feature type="transmembrane region" description="Helical" evidence="5">
    <location>
        <begin position="272"/>
        <end position="294"/>
    </location>
</feature>
<dbReference type="PROSITE" id="PS51257">
    <property type="entry name" value="PROKAR_LIPOPROTEIN"/>
    <property type="match status" value="1"/>
</dbReference>
<reference evidence="9" key="2">
    <citation type="submission" date="2025-08" db="UniProtKB">
        <authorList>
            <consortium name="RefSeq"/>
        </authorList>
    </citation>
    <scope>IDENTIFICATION</scope>
    <source>
        <tissue evidence="9">Ear skin</tissue>
    </source>
</reference>
<protein>
    <submittedName>
        <fullName evidence="9">Interferon gamma receptor 2 isoform X1</fullName>
    </submittedName>
</protein>
<sequence>MRPPPPPPPLWLLLPLLLWLSGCGAAAPPAGKQGLGPTPDARRRRRRTDSLSQLPAPRNLKVYLYNTQQALSWEPVTLSNDLRPVVYQVQHQYNPSSNWYDVNKENSKVDCTNIIVPKCVFSTNNLSEGFPPSFNISLRVQAKLAGLVSDWVMAPWFQHYRNATIGPPENIWVTPEEGSFNIKFSSPFDVPASEAYFLYYVYYWEKGGIQQVTRPNRSNFITLNNLKPLRAYCFQVKAELFWISGKISRPGHLSDISCSETTAGASAKLQQVILIAVGTFLLLSVVVGTCLFLVQKYRSLVKYWFQSPPGIPARLEEYLKDPDQPILDALDNDSSPKDDAWDSVSIVLSPENEGEDVLQSTVNQSAGPSQQPVEGGLQASEPTDVTVRT</sequence>
<keyword evidence="3 5" id="KW-1133">Transmembrane helix</keyword>
<dbReference type="RefSeq" id="XP_032330038.1">
    <property type="nucleotide sequence ID" value="XM_032474147.1"/>
</dbReference>
<keyword evidence="8" id="KW-1185">Reference proteome</keyword>
<comment type="subcellular location">
    <subcellularLocation>
        <location evidence="1">Membrane</location>
        <topology evidence="1">Single-pass type I membrane protein</topology>
    </subcellularLocation>
</comment>
<dbReference type="InterPro" id="IPR036116">
    <property type="entry name" value="FN3_sf"/>
</dbReference>
<dbReference type="Proteomes" id="UP000694856">
    <property type="component" value="Chromosome 1"/>
</dbReference>
<reference evidence="8" key="1">
    <citation type="submission" date="2025-05" db="UniProtKB">
        <authorList>
            <consortium name="RefSeq"/>
        </authorList>
    </citation>
    <scope>NUCLEOTIDE SEQUENCE [LARGE SCALE GENOMIC DNA]</scope>
</reference>
<dbReference type="PANTHER" id="PTHR20859:SF46">
    <property type="entry name" value="INTERFERON GAMMA RECEPTOR 2"/>
    <property type="match status" value="1"/>
</dbReference>
<evidence type="ECO:0000313" key="9">
    <source>
        <dbReference type="RefSeq" id="XP_032330038.1"/>
    </source>
</evidence>
<accession>A0A8B8SIH4</accession>
<feature type="signal peptide" evidence="6">
    <location>
        <begin position="1"/>
        <end position="26"/>
    </location>
</feature>
<feature type="region of interest" description="Disordered" evidence="4">
    <location>
        <begin position="352"/>
        <end position="389"/>
    </location>
</feature>
<evidence type="ECO:0000313" key="8">
    <source>
        <dbReference type="Proteomes" id="UP000694856"/>
    </source>
</evidence>
<keyword evidence="2 5" id="KW-0812">Transmembrane</keyword>
<keyword evidence="6" id="KW-0732">Signal</keyword>
<evidence type="ECO:0000259" key="7">
    <source>
        <dbReference type="PROSITE" id="PS50853"/>
    </source>
</evidence>
<evidence type="ECO:0000256" key="1">
    <source>
        <dbReference type="ARBA" id="ARBA00004479"/>
    </source>
</evidence>
<dbReference type="SUPFAM" id="SSF49265">
    <property type="entry name" value="Fibronectin type III"/>
    <property type="match status" value="2"/>
</dbReference>
<feature type="compositionally biased region" description="Polar residues" evidence="4">
    <location>
        <begin position="380"/>
        <end position="389"/>
    </location>
</feature>
<dbReference type="InterPro" id="IPR003961">
    <property type="entry name" value="FN3_dom"/>
</dbReference>
<dbReference type="Pfam" id="PF01108">
    <property type="entry name" value="Tissue_fac"/>
    <property type="match status" value="1"/>
</dbReference>
<evidence type="ECO:0000256" key="4">
    <source>
        <dbReference type="SAM" id="MobiDB-lite"/>
    </source>
</evidence>
<dbReference type="GO" id="GO:0005886">
    <property type="term" value="C:plasma membrane"/>
    <property type="evidence" value="ECO:0007669"/>
    <property type="project" value="TreeGrafter"/>
</dbReference>
<keyword evidence="5" id="KW-0472">Membrane</keyword>
<proteinExistence type="predicted"/>
<evidence type="ECO:0000256" key="5">
    <source>
        <dbReference type="SAM" id="Phobius"/>
    </source>
</evidence>
<dbReference type="GeneID" id="102523264"/>
<evidence type="ECO:0000256" key="2">
    <source>
        <dbReference type="ARBA" id="ARBA00022692"/>
    </source>
</evidence>
<feature type="chain" id="PRO_5034859492" evidence="6">
    <location>
        <begin position="27"/>
        <end position="389"/>
    </location>
</feature>
<dbReference type="InterPro" id="IPR013783">
    <property type="entry name" value="Ig-like_fold"/>
</dbReference>
<feature type="domain" description="Fibronectin type-III" evidence="7">
    <location>
        <begin position="167"/>
        <end position="265"/>
    </location>
</feature>
<keyword evidence="9" id="KW-0675">Receptor</keyword>
<dbReference type="FunFam" id="2.60.40.10:FF:000957">
    <property type="entry name" value="Interferon gamma receptor 2"/>
    <property type="match status" value="1"/>
</dbReference>
<feature type="compositionally biased region" description="Polar residues" evidence="4">
    <location>
        <begin position="358"/>
        <end position="372"/>
    </location>
</feature>
<dbReference type="Pfam" id="PF09294">
    <property type="entry name" value="Interfer-bind"/>
    <property type="match status" value="1"/>
</dbReference>
<dbReference type="CTD" id="3460"/>
<feature type="region of interest" description="Disordered" evidence="4">
    <location>
        <begin position="29"/>
        <end position="51"/>
    </location>
</feature>
<evidence type="ECO:0000256" key="6">
    <source>
        <dbReference type="SAM" id="SignalP"/>
    </source>
</evidence>
<dbReference type="Gene3D" id="2.60.40.10">
    <property type="entry name" value="Immunoglobulins"/>
    <property type="match status" value="2"/>
</dbReference>
<gene>
    <name evidence="9" type="primary">IFNGR2</name>
</gene>
<dbReference type="GO" id="GO:0004896">
    <property type="term" value="F:cytokine receptor activity"/>
    <property type="evidence" value="ECO:0007669"/>
    <property type="project" value="TreeGrafter"/>
</dbReference>
<dbReference type="SMART" id="SM00060">
    <property type="entry name" value="FN3"/>
    <property type="match status" value="2"/>
</dbReference>
<dbReference type="PANTHER" id="PTHR20859">
    <property type="entry name" value="INTERFERON/INTERLEUKIN RECEPTOR"/>
    <property type="match status" value="1"/>
</dbReference>
<dbReference type="InterPro" id="IPR015373">
    <property type="entry name" value="Interferon/interleukin_rcp_dom"/>
</dbReference>
<organism evidence="8 9">
    <name type="scientific">Camelus ferus</name>
    <name type="common">Wild bactrian camel</name>
    <name type="synonym">Camelus bactrianus ferus</name>
    <dbReference type="NCBI Taxonomy" id="419612"/>
    <lineage>
        <taxon>Eukaryota</taxon>
        <taxon>Metazoa</taxon>
        <taxon>Chordata</taxon>
        <taxon>Craniata</taxon>
        <taxon>Vertebrata</taxon>
        <taxon>Euteleostomi</taxon>
        <taxon>Mammalia</taxon>
        <taxon>Eutheria</taxon>
        <taxon>Laurasiatheria</taxon>
        <taxon>Artiodactyla</taxon>
        <taxon>Tylopoda</taxon>
        <taxon>Camelidae</taxon>
        <taxon>Camelus</taxon>
    </lineage>
</organism>